<evidence type="ECO:0000313" key="5">
    <source>
        <dbReference type="Proteomes" id="UP001567571"/>
    </source>
</evidence>
<reference evidence="3 5" key="3">
    <citation type="submission" date="2024-06" db="EMBL/GenBank/DDBJ databases">
        <title>Halorubrum miltondacostae sp. nov., a potential PHA producer isolated from an inland solar saltern in Rio Maior, Portugal.</title>
        <authorList>
            <person name="Albuquerque L."/>
            <person name="Viver T."/>
            <person name="Barroso C."/>
            <person name="Claudino R."/>
            <person name="Galvan M."/>
            <person name="Simoes G."/>
            <person name="Lobo Da Cunha A."/>
            <person name="Egas C."/>
        </authorList>
    </citation>
    <scope>NUCLEOTIDE SEQUENCE [LARGE SCALE GENOMIC DNA]</scope>
    <source>
        <strain evidence="3 5">DSM 18646</strain>
    </source>
</reference>
<comment type="caution">
    <text evidence="2">The sequence shown here is derived from an EMBL/GenBank/DDBJ whole genome shotgun (WGS) entry which is preliminary data.</text>
</comment>
<gene>
    <name evidence="3" type="ORF">ABNG02_15715</name>
    <name evidence="2" type="ORF">GCM10008994_13460</name>
</gene>
<evidence type="ECO:0000313" key="2">
    <source>
        <dbReference type="EMBL" id="GAA0539667.1"/>
    </source>
</evidence>
<evidence type="ECO:0000256" key="1">
    <source>
        <dbReference type="SAM" id="MobiDB-lite"/>
    </source>
</evidence>
<accession>A0AAV3SRR4</accession>
<dbReference type="EMBL" id="JBEDNW010000010">
    <property type="protein sequence ID" value="MEZ3168761.1"/>
    <property type="molecule type" value="Genomic_DNA"/>
</dbReference>
<dbReference type="EMBL" id="BAAADQ010000005">
    <property type="protein sequence ID" value="GAA0539667.1"/>
    <property type="molecule type" value="Genomic_DNA"/>
</dbReference>
<keyword evidence="5" id="KW-1185">Reference proteome</keyword>
<proteinExistence type="predicted"/>
<evidence type="ECO:0000313" key="4">
    <source>
        <dbReference type="Proteomes" id="UP001501425"/>
    </source>
</evidence>
<dbReference type="Proteomes" id="UP001501425">
    <property type="component" value="Unassembled WGS sequence"/>
</dbReference>
<reference evidence="2" key="2">
    <citation type="submission" date="2023-12" db="EMBL/GenBank/DDBJ databases">
        <authorList>
            <person name="Sun Q."/>
            <person name="Inoue M."/>
        </authorList>
    </citation>
    <scope>NUCLEOTIDE SEQUENCE</scope>
    <source>
        <strain evidence="2">JCM 14265</strain>
    </source>
</reference>
<dbReference type="AlphaFoldDB" id="A0AAV3SRR4"/>
<dbReference type="RefSeq" id="WP_343777717.1">
    <property type="nucleotide sequence ID" value="NZ_BAAADQ010000005.1"/>
</dbReference>
<feature type="region of interest" description="Disordered" evidence="1">
    <location>
        <begin position="148"/>
        <end position="181"/>
    </location>
</feature>
<feature type="compositionally biased region" description="Acidic residues" evidence="1">
    <location>
        <begin position="172"/>
        <end position="181"/>
    </location>
</feature>
<evidence type="ECO:0000313" key="3">
    <source>
        <dbReference type="EMBL" id="MEZ3168761.1"/>
    </source>
</evidence>
<protein>
    <submittedName>
        <fullName evidence="2">Uncharacterized protein</fullName>
    </submittedName>
</protein>
<feature type="compositionally biased region" description="Basic and acidic residues" evidence="1">
    <location>
        <begin position="159"/>
        <end position="171"/>
    </location>
</feature>
<name>A0AAV3SRR4_9EURY</name>
<organism evidence="2 4">
    <name type="scientific">Halorubrum ejinorense</name>
    <dbReference type="NCBI Taxonomy" id="425309"/>
    <lineage>
        <taxon>Archaea</taxon>
        <taxon>Methanobacteriati</taxon>
        <taxon>Methanobacteriota</taxon>
        <taxon>Stenosarchaea group</taxon>
        <taxon>Halobacteria</taxon>
        <taxon>Halobacteriales</taxon>
        <taxon>Haloferacaceae</taxon>
        <taxon>Halorubrum</taxon>
    </lineage>
</organism>
<sequence length="181" mass="19753">MPRDVIELDLEEEADRLGDRLDSIAEAEVAGEITSTEAKQLAGEVEQQMFALEEALDEYGPDATWSIRAFTPGEKAELTGLISRAKDQAERAGRDVDVEAMLDNYWAGAGLVEAPFLDAGAELQDRIAAVRDTPSPYLAEWISNRVTEENTLGNGHRKSYSERVAAKKGDAPDEPTSDEPS</sequence>
<dbReference type="Proteomes" id="UP001567571">
    <property type="component" value="Unassembled WGS sequence"/>
</dbReference>
<reference evidence="2" key="1">
    <citation type="journal article" date="2014" name="Int. J. Syst. Evol. Microbiol.">
        <title>Complete genome sequence of Corynebacterium casei LMG S-19264T (=DSM 44701T), isolated from a smear-ripened cheese.</title>
        <authorList>
            <consortium name="US DOE Joint Genome Institute (JGI-PGF)"/>
            <person name="Walter F."/>
            <person name="Albersmeier A."/>
            <person name="Kalinowski J."/>
            <person name="Ruckert C."/>
        </authorList>
    </citation>
    <scope>NUCLEOTIDE SEQUENCE</scope>
    <source>
        <strain evidence="2">JCM 14265</strain>
    </source>
</reference>